<comment type="caution">
    <text evidence="2">The sequence shown here is derived from an EMBL/GenBank/DDBJ whole genome shotgun (WGS) entry which is preliminary data.</text>
</comment>
<gene>
    <name evidence="2" type="ORF">FE633_13095</name>
</gene>
<dbReference type="EMBL" id="VBZC01000012">
    <property type="protein sequence ID" value="TLS45699.1"/>
    <property type="molecule type" value="Genomic_DNA"/>
</dbReference>
<evidence type="ECO:0000256" key="1">
    <source>
        <dbReference type="SAM" id="MobiDB-lite"/>
    </source>
</evidence>
<reference evidence="2 3" key="1">
    <citation type="submission" date="2019-05" db="EMBL/GenBank/DDBJ databases">
        <title>Streptomyces sp. NEAU-C151, a novel actinomycete isolated from soil.</title>
        <authorList>
            <person name="Han L."/>
            <person name="Jiang H."/>
        </authorList>
    </citation>
    <scope>NUCLEOTIDE SEQUENCE [LARGE SCALE GENOMIC DNA]</scope>
    <source>
        <strain evidence="2 3">NEAU-C151</strain>
    </source>
</reference>
<organism evidence="2 3">
    <name type="scientific">Streptomyces montanus</name>
    <dbReference type="NCBI Taxonomy" id="2580423"/>
    <lineage>
        <taxon>Bacteria</taxon>
        <taxon>Bacillati</taxon>
        <taxon>Actinomycetota</taxon>
        <taxon>Actinomycetes</taxon>
        <taxon>Kitasatosporales</taxon>
        <taxon>Streptomycetaceae</taxon>
        <taxon>Streptomyces</taxon>
    </lineage>
</organism>
<name>A0A5R9FSS3_9ACTN</name>
<dbReference type="Proteomes" id="UP000305906">
    <property type="component" value="Unassembled WGS sequence"/>
</dbReference>
<feature type="region of interest" description="Disordered" evidence="1">
    <location>
        <begin position="110"/>
        <end position="136"/>
    </location>
</feature>
<dbReference type="AlphaFoldDB" id="A0A5R9FSS3"/>
<keyword evidence="3" id="KW-1185">Reference proteome</keyword>
<accession>A0A5R9FSS3</accession>
<dbReference type="RefSeq" id="WP_138045290.1">
    <property type="nucleotide sequence ID" value="NZ_VBZC01000012.1"/>
</dbReference>
<proteinExistence type="predicted"/>
<protein>
    <submittedName>
        <fullName evidence="2">Uncharacterized protein</fullName>
    </submittedName>
</protein>
<sequence length="353" mass="39521">MTIARDLTERMDFDSGHVRYCLEGMVARLGLSRATISRHVAYLRELGSLVWVEHGSRTNVRRARGLAGYAGTATVYGAVIPAAYDDAHGHTIVGSGYAARIVIDQRGTAPVSPDQVEAVDNSPVDNQSSEDRETPSRTWVKEVGQVEMVEGCNYTSRQRASRSKTRILHQSTPINGRRRTANDVRRAERTIRLVRALVSWTQTVPLRRLEYVLRPFTDRGLDAHEIAAELTAMCSGMRWRPQRPDMFISQRLAVVAAYDQQLARETEEAQQAAAPMSNPEWAAWIKVKQRLEAGAECPRTDAARAAARATWNNWPTVADHYAEDPDDALDLYGHRLCQFAIAQAERLEVRSLV</sequence>
<evidence type="ECO:0000313" key="3">
    <source>
        <dbReference type="Proteomes" id="UP000305906"/>
    </source>
</evidence>
<evidence type="ECO:0000313" key="2">
    <source>
        <dbReference type="EMBL" id="TLS45699.1"/>
    </source>
</evidence>